<protein>
    <submittedName>
        <fullName evidence="2">Uncharacterized protein</fullName>
    </submittedName>
</protein>
<accession>A0A453GH98</accession>
<reference evidence="3" key="1">
    <citation type="journal article" date="2014" name="Science">
        <title>Ancient hybridizations among the ancestral genomes of bread wheat.</title>
        <authorList>
            <consortium name="International Wheat Genome Sequencing Consortium,"/>
            <person name="Marcussen T."/>
            <person name="Sandve S.R."/>
            <person name="Heier L."/>
            <person name="Spannagl M."/>
            <person name="Pfeifer M."/>
            <person name="Jakobsen K.S."/>
            <person name="Wulff B.B."/>
            <person name="Steuernagel B."/>
            <person name="Mayer K.F."/>
            <person name="Olsen O.A."/>
        </authorList>
    </citation>
    <scope>NUCLEOTIDE SEQUENCE [LARGE SCALE GENOMIC DNA]</scope>
    <source>
        <strain evidence="3">cv. AL8/78</strain>
    </source>
</reference>
<keyword evidence="3" id="KW-1185">Reference proteome</keyword>
<proteinExistence type="predicted"/>
<reference evidence="2" key="3">
    <citation type="journal article" date="2017" name="Nature">
        <title>Genome sequence of the progenitor of the wheat D genome Aegilops tauschii.</title>
        <authorList>
            <person name="Luo M.C."/>
            <person name="Gu Y.Q."/>
            <person name="Puiu D."/>
            <person name="Wang H."/>
            <person name="Twardziok S.O."/>
            <person name="Deal K.R."/>
            <person name="Huo N."/>
            <person name="Zhu T."/>
            <person name="Wang L."/>
            <person name="Wang Y."/>
            <person name="McGuire P.E."/>
            <person name="Liu S."/>
            <person name="Long H."/>
            <person name="Ramasamy R.K."/>
            <person name="Rodriguez J.C."/>
            <person name="Van S.L."/>
            <person name="Yuan L."/>
            <person name="Wang Z."/>
            <person name="Xia Z."/>
            <person name="Xiao L."/>
            <person name="Anderson O.D."/>
            <person name="Ouyang S."/>
            <person name="Liang Y."/>
            <person name="Zimin A.V."/>
            <person name="Pertea G."/>
            <person name="Qi P."/>
            <person name="Bennetzen J.L."/>
            <person name="Dai X."/>
            <person name="Dawson M.W."/>
            <person name="Muller H.G."/>
            <person name="Kugler K."/>
            <person name="Rivarola-Duarte L."/>
            <person name="Spannagl M."/>
            <person name="Mayer K.F.X."/>
            <person name="Lu F.H."/>
            <person name="Bevan M.W."/>
            <person name="Leroy P."/>
            <person name="Li P."/>
            <person name="You F.M."/>
            <person name="Sun Q."/>
            <person name="Liu Z."/>
            <person name="Lyons E."/>
            <person name="Wicker T."/>
            <person name="Salzberg S.L."/>
            <person name="Devos K.M."/>
            <person name="Dvorak J."/>
        </authorList>
    </citation>
    <scope>NUCLEOTIDE SEQUENCE [LARGE SCALE GENOMIC DNA]</scope>
    <source>
        <strain evidence="2">cv. AL8/78</strain>
    </source>
</reference>
<dbReference type="Gramene" id="AET3Gv21016700.3">
    <property type="protein sequence ID" value="AET3Gv21016700.3"/>
    <property type="gene ID" value="AET3Gv21016700"/>
</dbReference>
<dbReference type="EnsemblPlants" id="AET3Gv21016700.3">
    <property type="protein sequence ID" value="AET3Gv21016700.3"/>
    <property type="gene ID" value="AET3Gv21016700"/>
</dbReference>
<reference evidence="2" key="5">
    <citation type="journal article" date="2021" name="G3 (Bethesda)">
        <title>Aegilops tauschii genome assembly Aet v5.0 features greater sequence contiguity and improved annotation.</title>
        <authorList>
            <person name="Wang L."/>
            <person name="Zhu T."/>
            <person name="Rodriguez J.C."/>
            <person name="Deal K.R."/>
            <person name="Dubcovsky J."/>
            <person name="McGuire P.E."/>
            <person name="Lux T."/>
            <person name="Spannagl M."/>
            <person name="Mayer K.F.X."/>
            <person name="Baldrich P."/>
            <person name="Meyers B.C."/>
            <person name="Huo N."/>
            <person name="Gu Y.Q."/>
            <person name="Zhou H."/>
            <person name="Devos K.M."/>
            <person name="Bennetzen J.L."/>
            <person name="Unver T."/>
            <person name="Budak H."/>
            <person name="Gulick P.J."/>
            <person name="Galiba G."/>
            <person name="Kalapos B."/>
            <person name="Nelson D.R."/>
            <person name="Li P."/>
            <person name="You F.M."/>
            <person name="Luo M.C."/>
            <person name="Dvorak J."/>
        </authorList>
    </citation>
    <scope>NUCLEOTIDE SEQUENCE [LARGE SCALE GENOMIC DNA]</scope>
    <source>
        <strain evidence="2">cv. AL8/78</strain>
    </source>
</reference>
<feature type="compositionally biased region" description="Low complexity" evidence="1">
    <location>
        <begin position="25"/>
        <end position="41"/>
    </location>
</feature>
<name>A0A453GH98_AEGTS</name>
<evidence type="ECO:0000313" key="2">
    <source>
        <dbReference type="EnsemblPlants" id="AET3Gv21016700.3"/>
    </source>
</evidence>
<reference evidence="2" key="4">
    <citation type="submission" date="2019-03" db="UniProtKB">
        <authorList>
            <consortium name="EnsemblPlants"/>
        </authorList>
    </citation>
    <scope>IDENTIFICATION</scope>
</reference>
<feature type="region of interest" description="Disordered" evidence="1">
    <location>
        <begin position="1"/>
        <end position="74"/>
    </location>
</feature>
<reference evidence="3" key="2">
    <citation type="journal article" date="2017" name="Nat. Plants">
        <title>The Aegilops tauschii genome reveals multiple impacts of transposons.</title>
        <authorList>
            <person name="Zhao G."/>
            <person name="Zou C."/>
            <person name="Li K."/>
            <person name="Wang K."/>
            <person name="Li T."/>
            <person name="Gao L."/>
            <person name="Zhang X."/>
            <person name="Wang H."/>
            <person name="Yang Z."/>
            <person name="Liu X."/>
            <person name="Jiang W."/>
            <person name="Mao L."/>
            <person name="Kong X."/>
            <person name="Jiao Y."/>
            <person name="Jia J."/>
        </authorList>
    </citation>
    <scope>NUCLEOTIDE SEQUENCE [LARGE SCALE GENOMIC DNA]</scope>
    <source>
        <strain evidence="3">cv. AL8/78</strain>
    </source>
</reference>
<evidence type="ECO:0000256" key="1">
    <source>
        <dbReference type="SAM" id="MobiDB-lite"/>
    </source>
</evidence>
<dbReference type="Proteomes" id="UP000015105">
    <property type="component" value="Chromosome 3D"/>
</dbReference>
<dbReference type="AlphaFoldDB" id="A0A453GH98"/>
<sequence>LETHSSNPGPRVSTFLQPPPRTAIGAPQSPAPHHSPSSPASDRADSRRAAPPAARSPAPFSSGSSQRSAGTGCRTRPACRELGIWVLDCWYV</sequence>
<organism evidence="2 3">
    <name type="scientific">Aegilops tauschii subsp. strangulata</name>
    <name type="common">Goatgrass</name>
    <dbReference type="NCBI Taxonomy" id="200361"/>
    <lineage>
        <taxon>Eukaryota</taxon>
        <taxon>Viridiplantae</taxon>
        <taxon>Streptophyta</taxon>
        <taxon>Embryophyta</taxon>
        <taxon>Tracheophyta</taxon>
        <taxon>Spermatophyta</taxon>
        <taxon>Magnoliopsida</taxon>
        <taxon>Liliopsida</taxon>
        <taxon>Poales</taxon>
        <taxon>Poaceae</taxon>
        <taxon>BOP clade</taxon>
        <taxon>Pooideae</taxon>
        <taxon>Triticodae</taxon>
        <taxon>Triticeae</taxon>
        <taxon>Triticinae</taxon>
        <taxon>Aegilops</taxon>
    </lineage>
</organism>
<evidence type="ECO:0000313" key="3">
    <source>
        <dbReference type="Proteomes" id="UP000015105"/>
    </source>
</evidence>
<feature type="compositionally biased region" description="Low complexity" evidence="1">
    <location>
        <begin position="49"/>
        <end position="69"/>
    </location>
</feature>